<accession>A0ABX3T231</accession>
<protein>
    <submittedName>
        <fullName evidence="2">Uncharacterized protein</fullName>
    </submittedName>
</protein>
<reference evidence="2 3" key="1">
    <citation type="submission" date="2017-02" db="EMBL/GenBank/DDBJ databases">
        <title>The new phylogeny of genus Mycobacterium.</title>
        <authorList>
            <person name="Tortoli E."/>
            <person name="Trovato A."/>
            <person name="Cirillo D.M."/>
        </authorList>
    </citation>
    <scope>NUCLEOTIDE SEQUENCE [LARGE SCALE GENOMIC DNA]</scope>
    <source>
        <strain evidence="2 3">DSM 45145</strain>
    </source>
</reference>
<feature type="compositionally biased region" description="Basic and acidic residues" evidence="1">
    <location>
        <begin position="24"/>
        <end position="34"/>
    </location>
</feature>
<feature type="region of interest" description="Disordered" evidence="1">
    <location>
        <begin position="1"/>
        <end position="34"/>
    </location>
</feature>
<comment type="caution">
    <text evidence="2">The sequence shown here is derived from an EMBL/GenBank/DDBJ whole genome shotgun (WGS) entry which is preliminary data.</text>
</comment>
<gene>
    <name evidence="2" type="ORF">BST37_18675</name>
</gene>
<feature type="compositionally biased region" description="Basic and acidic residues" evidence="1">
    <location>
        <begin position="95"/>
        <end position="107"/>
    </location>
</feature>
<proteinExistence type="predicted"/>
<sequence length="107" mass="11983">MGRPKRRRGPQVQSIETLANALPDELRDPDMEPRDRLPAIGAWLRAHMVDPALALDVANAAGLGIAEWFRRRLTAPGAANEHRVYRSLGDLPEPPPRETRPDLRVVH</sequence>
<evidence type="ECO:0000313" key="2">
    <source>
        <dbReference type="EMBL" id="ORB11629.1"/>
    </source>
</evidence>
<name>A0ABX3T231_9MYCO</name>
<feature type="region of interest" description="Disordered" evidence="1">
    <location>
        <begin position="80"/>
        <end position="107"/>
    </location>
</feature>
<organism evidence="2 3">
    <name type="scientific">Mycobacterium noviomagense</name>
    <dbReference type="NCBI Taxonomy" id="459858"/>
    <lineage>
        <taxon>Bacteria</taxon>
        <taxon>Bacillati</taxon>
        <taxon>Actinomycetota</taxon>
        <taxon>Actinomycetes</taxon>
        <taxon>Mycobacteriales</taxon>
        <taxon>Mycobacteriaceae</taxon>
        <taxon>Mycobacterium</taxon>
    </lineage>
</organism>
<evidence type="ECO:0000313" key="3">
    <source>
        <dbReference type="Proteomes" id="UP000192374"/>
    </source>
</evidence>
<keyword evidence="3" id="KW-1185">Reference proteome</keyword>
<evidence type="ECO:0000256" key="1">
    <source>
        <dbReference type="SAM" id="MobiDB-lite"/>
    </source>
</evidence>
<dbReference type="Proteomes" id="UP000192374">
    <property type="component" value="Unassembled WGS sequence"/>
</dbReference>
<dbReference type="EMBL" id="MVIC01000046">
    <property type="protein sequence ID" value="ORB11629.1"/>
    <property type="molecule type" value="Genomic_DNA"/>
</dbReference>